<gene>
    <name evidence="2" type="ORF">EG340_01760</name>
</gene>
<name>A0A3G6N548_9FLAO</name>
<evidence type="ECO:0000259" key="1">
    <source>
        <dbReference type="PROSITE" id="PS51186"/>
    </source>
</evidence>
<protein>
    <submittedName>
        <fullName evidence="2">N-acetyltransferase</fullName>
    </submittedName>
</protein>
<dbReference type="PROSITE" id="PS51186">
    <property type="entry name" value="GNAT"/>
    <property type="match status" value="1"/>
</dbReference>
<dbReference type="InterPro" id="IPR051531">
    <property type="entry name" value="N-acetyltransferase"/>
</dbReference>
<sequence length="170" mass="19792">MKTILETNRLLLREFNISDAESFYELNLNPNVIKYTGNSAFKDIDEAKAFLENYSDYQRNGFGRWAVINKSTEEFLGWCGLKYDEDLNETDIGFRFFEHFWNKGFATESAKACIGYGFEKLNLKTIIGRAMKENIASIKVLEKIGLQYEKDFNFDGLEGVIYKIENKNIR</sequence>
<dbReference type="PANTHER" id="PTHR43792:SF1">
    <property type="entry name" value="N-ACETYLTRANSFERASE DOMAIN-CONTAINING PROTEIN"/>
    <property type="match status" value="1"/>
</dbReference>
<dbReference type="SUPFAM" id="SSF55729">
    <property type="entry name" value="Acyl-CoA N-acyltransferases (Nat)"/>
    <property type="match status" value="1"/>
</dbReference>
<dbReference type="InterPro" id="IPR016181">
    <property type="entry name" value="Acyl_CoA_acyltransferase"/>
</dbReference>
<proteinExistence type="predicted"/>
<accession>A0A3G6N548</accession>
<reference evidence="2 3" key="1">
    <citation type="submission" date="2018-11" db="EMBL/GenBank/DDBJ databases">
        <title>Proposal to divide the Flavobacteriaceae and reorganize its genera based on Amino Acid Identity values calculated from whole genome sequences.</title>
        <authorList>
            <person name="Nicholson A.C."/>
            <person name="Gulvik C.A."/>
            <person name="Whitney A.M."/>
            <person name="Humrighouse B.W."/>
            <person name="Bell M."/>
            <person name="Holmes B."/>
            <person name="Steigerwalt A."/>
            <person name="Villarma A."/>
            <person name="Sheth M."/>
            <person name="Batra D."/>
            <person name="Pryor J."/>
            <person name="Bernardet J.-F."/>
            <person name="Hugo C."/>
            <person name="Kampfer P."/>
            <person name="Newman J."/>
            <person name="Mcquiston J.R."/>
        </authorList>
    </citation>
    <scope>NUCLEOTIDE SEQUENCE [LARGE SCALE GENOMIC DNA]</scope>
    <source>
        <strain evidence="2 3">G0211</strain>
    </source>
</reference>
<dbReference type="Proteomes" id="UP000269076">
    <property type="component" value="Chromosome"/>
</dbReference>
<dbReference type="GO" id="GO:0016747">
    <property type="term" value="F:acyltransferase activity, transferring groups other than amino-acyl groups"/>
    <property type="evidence" value="ECO:0007669"/>
    <property type="project" value="InterPro"/>
</dbReference>
<dbReference type="AlphaFoldDB" id="A0A3G6N548"/>
<evidence type="ECO:0000313" key="3">
    <source>
        <dbReference type="Proteomes" id="UP000269076"/>
    </source>
</evidence>
<dbReference type="InterPro" id="IPR000182">
    <property type="entry name" value="GNAT_dom"/>
</dbReference>
<organism evidence="2 3">
    <name type="scientific">Chryseobacterium indoltheticum</name>
    <dbReference type="NCBI Taxonomy" id="254"/>
    <lineage>
        <taxon>Bacteria</taxon>
        <taxon>Pseudomonadati</taxon>
        <taxon>Bacteroidota</taxon>
        <taxon>Flavobacteriia</taxon>
        <taxon>Flavobacteriales</taxon>
        <taxon>Weeksellaceae</taxon>
        <taxon>Chryseobacterium group</taxon>
        <taxon>Chryseobacterium</taxon>
    </lineage>
</organism>
<dbReference type="Gene3D" id="3.40.630.30">
    <property type="match status" value="1"/>
</dbReference>
<feature type="domain" description="N-acetyltransferase" evidence="1">
    <location>
        <begin position="10"/>
        <end position="167"/>
    </location>
</feature>
<dbReference type="RefSeq" id="WP_123884986.1">
    <property type="nucleotide sequence ID" value="NZ_CP033928.1"/>
</dbReference>
<evidence type="ECO:0000313" key="2">
    <source>
        <dbReference type="EMBL" id="AZA63092.1"/>
    </source>
</evidence>
<dbReference type="PANTHER" id="PTHR43792">
    <property type="entry name" value="GNAT FAMILY, PUTATIVE (AFU_ORTHOLOGUE AFUA_3G00765)-RELATED-RELATED"/>
    <property type="match status" value="1"/>
</dbReference>
<dbReference type="Pfam" id="PF13302">
    <property type="entry name" value="Acetyltransf_3"/>
    <property type="match status" value="1"/>
</dbReference>
<keyword evidence="2" id="KW-0808">Transferase</keyword>
<dbReference type="EMBL" id="CP033928">
    <property type="protein sequence ID" value="AZA63092.1"/>
    <property type="molecule type" value="Genomic_DNA"/>
</dbReference>